<dbReference type="CDD" id="cd04179">
    <property type="entry name" value="DPM_DPG-synthase_like"/>
    <property type="match status" value="1"/>
</dbReference>
<accession>A0A1L3ZNA5</accession>
<dbReference type="PANTHER" id="PTHR48090">
    <property type="entry name" value="UNDECAPRENYL-PHOSPHATE 4-DEOXY-4-FORMAMIDO-L-ARABINOSE TRANSFERASE-RELATED"/>
    <property type="match status" value="1"/>
</dbReference>
<feature type="transmembrane region" description="Helical" evidence="1">
    <location>
        <begin position="374"/>
        <end position="394"/>
    </location>
</feature>
<protein>
    <submittedName>
        <fullName evidence="3">Glycosyl transferase family 2</fullName>
    </submittedName>
</protein>
<keyword evidence="1" id="KW-0812">Transmembrane</keyword>
<dbReference type="Gene3D" id="3.90.550.10">
    <property type="entry name" value="Spore Coat Polysaccharide Biosynthesis Protein SpsA, Chain A"/>
    <property type="match status" value="1"/>
</dbReference>
<dbReference type="EMBL" id="CP018232">
    <property type="protein sequence ID" value="API57091.1"/>
    <property type="molecule type" value="Genomic_DNA"/>
</dbReference>
<name>A0A1L3ZNA5_RHILE</name>
<dbReference type="PANTHER" id="PTHR48090:SF6">
    <property type="entry name" value="SLR5056 PROTEIN"/>
    <property type="match status" value="1"/>
</dbReference>
<dbReference type="InterPro" id="IPR001173">
    <property type="entry name" value="Glyco_trans_2-like"/>
</dbReference>
<reference evidence="3 4" key="1">
    <citation type="submission" date="2016-11" db="EMBL/GenBank/DDBJ databases">
        <title>Rhizobium leguminosarum bv. viciae strain Vaf12 isolated from Vavilovia formosa root nodules from Russia, Dagestan.</title>
        <authorList>
            <person name="Kimeklis A."/>
        </authorList>
    </citation>
    <scope>NUCLEOTIDE SEQUENCE [LARGE SCALE GENOMIC DNA]</scope>
    <source>
        <strain evidence="3 4">Vaf-108</strain>
        <plasmid evidence="4">Plasmid unnamed4</plasmid>
    </source>
</reference>
<dbReference type="InterPro" id="IPR050256">
    <property type="entry name" value="Glycosyltransferase_2"/>
</dbReference>
<evidence type="ECO:0000313" key="4">
    <source>
        <dbReference type="Proteomes" id="UP000183050"/>
    </source>
</evidence>
<proteinExistence type="predicted"/>
<geneLocation type="plasmid" evidence="3 4">
    <name>unnamed4</name>
</geneLocation>
<organism evidence="3 4">
    <name type="scientific">Rhizobium leguminosarum</name>
    <dbReference type="NCBI Taxonomy" id="384"/>
    <lineage>
        <taxon>Bacteria</taxon>
        <taxon>Pseudomonadati</taxon>
        <taxon>Pseudomonadota</taxon>
        <taxon>Alphaproteobacteria</taxon>
        <taxon>Hyphomicrobiales</taxon>
        <taxon>Rhizobiaceae</taxon>
        <taxon>Rhizobium/Agrobacterium group</taxon>
        <taxon>Rhizobium</taxon>
    </lineage>
</organism>
<dbReference type="SUPFAM" id="SSF53448">
    <property type="entry name" value="Nucleotide-diphospho-sugar transferases"/>
    <property type="match status" value="1"/>
</dbReference>
<keyword evidence="1" id="KW-0472">Membrane</keyword>
<sequence length="412" mass="46074">MTFPSNHDPELTLLTPDDDVTEPEVTILVPSLNEELTIGTFVDWCREGIAASGAAVEILIVDSSTDRTPEIARDRGARVLRTPKRGLGRAYIDAIPFVRGKFIIMGDADCTYDFRQITPFIEAFRNGYDFVMGSRFKGSIEDNAMPPLHRYFGTPLTTWILNRMFASRFSDIHCGMRGISVDALLRMDLRSQGWEYASEMVLKSVHMELPTTEVPIHFLKDPDGRLSHMKRRGWMEPWRAGWRNLQAMFVYGFDFFLIWPGFLLLALGLIIMLPLLAGPMSIAGVRFSSNAMLFAMALAVLGQSMLVSAAIGRVIFDYSGRVQPRFERLLPYNATIWGTVVAVLAGVLLAFPLFDSYVESGYVLAEIGVETNWAVFGLWLITTAFQIFISGLMIRALGVMLPIKKPAPPLAE</sequence>
<dbReference type="InterPro" id="IPR029044">
    <property type="entry name" value="Nucleotide-diphossugar_trans"/>
</dbReference>
<evidence type="ECO:0000256" key="1">
    <source>
        <dbReference type="SAM" id="Phobius"/>
    </source>
</evidence>
<feature type="transmembrane region" description="Helical" evidence="1">
    <location>
        <begin position="336"/>
        <end position="354"/>
    </location>
</feature>
<evidence type="ECO:0000259" key="2">
    <source>
        <dbReference type="Pfam" id="PF00535"/>
    </source>
</evidence>
<dbReference type="AlphaFoldDB" id="A0A1L3ZNA5"/>
<keyword evidence="3" id="KW-0614">Plasmid</keyword>
<dbReference type="Pfam" id="PF00535">
    <property type="entry name" value="Glycos_transf_2"/>
    <property type="match status" value="1"/>
</dbReference>
<dbReference type="GO" id="GO:0016740">
    <property type="term" value="F:transferase activity"/>
    <property type="evidence" value="ECO:0007669"/>
    <property type="project" value="UniProtKB-KW"/>
</dbReference>
<keyword evidence="1" id="KW-1133">Transmembrane helix</keyword>
<feature type="transmembrane region" description="Helical" evidence="1">
    <location>
        <begin position="293"/>
        <end position="316"/>
    </location>
</feature>
<dbReference type="RefSeq" id="WP_072642324.1">
    <property type="nucleotide sequence ID" value="NZ_CP018232.1"/>
</dbReference>
<gene>
    <name evidence="3" type="ORF">BMW22_37455</name>
</gene>
<keyword evidence="3" id="KW-0808">Transferase</keyword>
<feature type="domain" description="Glycosyltransferase 2-like" evidence="2">
    <location>
        <begin position="26"/>
        <end position="184"/>
    </location>
</feature>
<feature type="transmembrane region" description="Helical" evidence="1">
    <location>
        <begin position="249"/>
        <end position="273"/>
    </location>
</feature>
<evidence type="ECO:0000313" key="3">
    <source>
        <dbReference type="EMBL" id="API57091.1"/>
    </source>
</evidence>
<dbReference type="Proteomes" id="UP000183050">
    <property type="component" value="Plasmid unnamed4"/>
</dbReference>